<dbReference type="AlphaFoldDB" id="A0A1H7G4Z5"/>
<keyword evidence="2 5" id="KW-0812">Transmembrane</keyword>
<dbReference type="eggNOG" id="ENOG50334X6">
    <property type="taxonomic scope" value="Bacteria"/>
</dbReference>
<evidence type="ECO:0000256" key="5">
    <source>
        <dbReference type="SAM" id="Phobius"/>
    </source>
</evidence>
<accession>A0A1H7G4Z5</accession>
<dbReference type="Pfam" id="PF20401">
    <property type="entry name" value="Rhomboid_2"/>
    <property type="match status" value="1"/>
</dbReference>
<keyword evidence="3 5" id="KW-1133">Transmembrane helix</keyword>
<dbReference type="OrthoDB" id="4827451at2"/>
<evidence type="ECO:0000256" key="4">
    <source>
        <dbReference type="ARBA" id="ARBA00023136"/>
    </source>
</evidence>
<evidence type="ECO:0000313" key="7">
    <source>
        <dbReference type="Proteomes" id="UP000183015"/>
    </source>
</evidence>
<feature type="transmembrane region" description="Helical" evidence="5">
    <location>
        <begin position="161"/>
        <end position="178"/>
    </location>
</feature>
<keyword evidence="4 5" id="KW-0472">Membrane</keyword>
<dbReference type="InterPro" id="IPR035952">
    <property type="entry name" value="Rhomboid-like_sf"/>
</dbReference>
<evidence type="ECO:0000256" key="3">
    <source>
        <dbReference type="ARBA" id="ARBA00022989"/>
    </source>
</evidence>
<dbReference type="InterPro" id="IPR046862">
    <property type="entry name" value="Rhomboid_2"/>
</dbReference>
<keyword evidence="7" id="KW-1185">Reference proteome</keyword>
<feature type="transmembrane region" description="Helical" evidence="5">
    <location>
        <begin position="134"/>
        <end position="154"/>
    </location>
</feature>
<dbReference type="GO" id="GO:0016020">
    <property type="term" value="C:membrane"/>
    <property type="evidence" value="ECO:0007669"/>
    <property type="project" value="UniProtKB-SubCell"/>
</dbReference>
<evidence type="ECO:0000313" key="6">
    <source>
        <dbReference type="EMBL" id="SEK33198.1"/>
    </source>
</evidence>
<evidence type="ECO:0008006" key="8">
    <source>
        <dbReference type="Google" id="ProtNLM"/>
    </source>
</evidence>
<comment type="subcellular location">
    <subcellularLocation>
        <location evidence="1">Membrane</location>
        <topology evidence="1">Multi-pass membrane protein</topology>
    </subcellularLocation>
</comment>
<dbReference type="Proteomes" id="UP000183015">
    <property type="component" value="Unassembled WGS sequence"/>
</dbReference>
<gene>
    <name evidence="6" type="ORF">SAMN05414137_101542</name>
</gene>
<evidence type="ECO:0000256" key="1">
    <source>
        <dbReference type="ARBA" id="ARBA00004141"/>
    </source>
</evidence>
<proteinExistence type="predicted"/>
<name>A0A1H7G4Z5_STRJI</name>
<feature type="transmembrane region" description="Helical" evidence="5">
    <location>
        <begin position="100"/>
        <end position="122"/>
    </location>
</feature>
<dbReference type="SUPFAM" id="SSF144091">
    <property type="entry name" value="Rhomboid-like"/>
    <property type="match status" value="1"/>
</dbReference>
<sequence>MKRVAGLAHRAWGYVCAAPGTYVWLFVLGLNTLALTRMSPRYKHWWLATHSTNLVELAHHPVKVLISSAFWTETPSFFFWFVLFNIFLVPVERRLGTGRWLAVVALAHVGATLISEGTVRLLIDAGLDSRSEAFTLDIGVSYGLSGGVGVLVWLIARPWRWWYLGGTAVFYLLLLAAGTDYTNLGHLCAYLIGVGCYPLTRGRARGQLDPGKIWSDVRQRVGKTQG</sequence>
<evidence type="ECO:0000256" key="2">
    <source>
        <dbReference type="ARBA" id="ARBA00022692"/>
    </source>
</evidence>
<dbReference type="STRING" id="235985.SAMN05414137_101542"/>
<reference evidence="7" key="1">
    <citation type="submission" date="2016-10" db="EMBL/GenBank/DDBJ databases">
        <authorList>
            <person name="Varghese N."/>
        </authorList>
    </citation>
    <scope>NUCLEOTIDE SEQUENCE [LARGE SCALE GENOMIC DNA]</scope>
    <source>
        <strain evidence="7">DSM 45096 / BCRC 16803 / CGMCC 4.1857 / CIP 109030 / JCM 12277 / KCTC 19219 / NBRC 100920 / 33214</strain>
    </source>
</reference>
<protein>
    <recommendedName>
        <fullName evidence="8">Rhomboid family protein</fullName>
    </recommendedName>
</protein>
<feature type="transmembrane region" description="Helical" evidence="5">
    <location>
        <begin position="64"/>
        <end position="88"/>
    </location>
</feature>
<dbReference type="EMBL" id="FOAZ01000001">
    <property type="protein sequence ID" value="SEK33198.1"/>
    <property type="molecule type" value="Genomic_DNA"/>
</dbReference>
<feature type="transmembrane region" description="Helical" evidence="5">
    <location>
        <begin position="12"/>
        <end position="35"/>
    </location>
</feature>
<organism evidence="6 7">
    <name type="scientific">Streptacidiphilus jiangxiensis</name>
    <dbReference type="NCBI Taxonomy" id="235985"/>
    <lineage>
        <taxon>Bacteria</taxon>
        <taxon>Bacillati</taxon>
        <taxon>Actinomycetota</taxon>
        <taxon>Actinomycetes</taxon>
        <taxon>Kitasatosporales</taxon>
        <taxon>Streptomycetaceae</taxon>
        <taxon>Streptacidiphilus</taxon>
    </lineage>
</organism>
<dbReference type="RefSeq" id="WP_042458619.1">
    <property type="nucleotide sequence ID" value="NZ_BBPN01000053.1"/>
</dbReference>